<dbReference type="AlphaFoldDB" id="A0ABD1Z0H6"/>
<keyword evidence="3" id="KW-1185">Reference proteome</keyword>
<sequence>MNRSPRRRPCLADMVAAFRGSGLGRRDPRMNGAERERTRLRRDTGRPSASATLAMVLPKRRGSTSFRLADPGAVLRYEVYLRIPNREVPSASRKLPRHH</sequence>
<evidence type="ECO:0000256" key="1">
    <source>
        <dbReference type="SAM" id="MobiDB-lite"/>
    </source>
</evidence>
<organism evidence="2 3">
    <name type="scientific">Riccia fluitans</name>
    <dbReference type="NCBI Taxonomy" id="41844"/>
    <lineage>
        <taxon>Eukaryota</taxon>
        <taxon>Viridiplantae</taxon>
        <taxon>Streptophyta</taxon>
        <taxon>Embryophyta</taxon>
        <taxon>Marchantiophyta</taxon>
        <taxon>Marchantiopsida</taxon>
        <taxon>Marchantiidae</taxon>
        <taxon>Marchantiales</taxon>
        <taxon>Ricciaceae</taxon>
        <taxon>Riccia</taxon>
    </lineage>
</organism>
<accession>A0ABD1Z0H6</accession>
<dbReference type="EMBL" id="JBHFFA010000002">
    <property type="protein sequence ID" value="KAL2641228.1"/>
    <property type="molecule type" value="Genomic_DNA"/>
</dbReference>
<gene>
    <name evidence="2" type="ORF">R1flu_008815</name>
</gene>
<name>A0ABD1Z0H6_9MARC</name>
<evidence type="ECO:0000313" key="3">
    <source>
        <dbReference type="Proteomes" id="UP001605036"/>
    </source>
</evidence>
<comment type="caution">
    <text evidence="2">The sequence shown here is derived from an EMBL/GenBank/DDBJ whole genome shotgun (WGS) entry which is preliminary data.</text>
</comment>
<feature type="region of interest" description="Disordered" evidence="1">
    <location>
        <begin position="21"/>
        <end position="47"/>
    </location>
</feature>
<evidence type="ECO:0000313" key="2">
    <source>
        <dbReference type="EMBL" id="KAL2641228.1"/>
    </source>
</evidence>
<reference evidence="2 3" key="1">
    <citation type="submission" date="2024-09" db="EMBL/GenBank/DDBJ databases">
        <title>Chromosome-scale assembly of Riccia fluitans.</title>
        <authorList>
            <person name="Paukszto L."/>
            <person name="Sawicki J."/>
            <person name="Karawczyk K."/>
            <person name="Piernik-Szablinska J."/>
            <person name="Szczecinska M."/>
            <person name="Mazdziarz M."/>
        </authorList>
    </citation>
    <scope>NUCLEOTIDE SEQUENCE [LARGE SCALE GENOMIC DNA]</scope>
    <source>
        <strain evidence="2">Rf_01</strain>
        <tissue evidence="2">Aerial parts of the thallus</tissue>
    </source>
</reference>
<protein>
    <submittedName>
        <fullName evidence="2">Uncharacterized protein</fullName>
    </submittedName>
</protein>
<proteinExistence type="predicted"/>
<dbReference type="Proteomes" id="UP001605036">
    <property type="component" value="Unassembled WGS sequence"/>
</dbReference>
<feature type="compositionally biased region" description="Basic and acidic residues" evidence="1">
    <location>
        <begin position="24"/>
        <end position="45"/>
    </location>
</feature>